<dbReference type="Proteomes" id="UP000574390">
    <property type="component" value="Unassembled WGS sequence"/>
</dbReference>
<protein>
    <submittedName>
        <fullName evidence="2">Uncharacterized protein</fullName>
    </submittedName>
</protein>
<sequence length="82" mass="9009">MPVDPAFLERMKKDILADLDELAQIEGILDAKRGRVAPRQKAMHGHEEAPHPLAAAMVSRRSPARPRPSSCSLRGMALEKAL</sequence>
<dbReference type="EMBL" id="JABANM010020830">
    <property type="protein sequence ID" value="KAF4722185.1"/>
    <property type="molecule type" value="Genomic_DNA"/>
</dbReference>
<organism evidence="2 3">
    <name type="scientific">Perkinsus olseni</name>
    <name type="common">Perkinsus atlanticus</name>
    <dbReference type="NCBI Taxonomy" id="32597"/>
    <lineage>
        <taxon>Eukaryota</taxon>
        <taxon>Sar</taxon>
        <taxon>Alveolata</taxon>
        <taxon>Perkinsozoa</taxon>
        <taxon>Perkinsea</taxon>
        <taxon>Perkinsida</taxon>
        <taxon>Perkinsidae</taxon>
        <taxon>Perkinsus</taxon>
    </lineage>
</organism>
<evidence type="ECO:0000313" key="2">
    <source>
        <dbReference type="EMBL" id="KAF4722185.1"/>
    </source>
</evidence>
<name>A0A7J6RP13_PEROL</name>
<accession>A0A7J6RP13</accession>
<comment type="caution">
    <text evidence="2">The sequence shown here is derived from an EMBL/GenBank/DDBJ whole genome shotgun (WGS) entry which is preliminary data.</text>
</comment>
<evidence type="ECO:0000313" key="3">
    <source>
        <dbReference type="Proteomes" id="UP000574390"/>
    </source>
</evidence>
<reference evidence="2 3" key="1">
    <citation type="submission" date="2020-04" db="EMBL/GenBank/DDBJ databases">
        <title>Perkinsus olseni comparative genomics.</title>
        <authorList>
            <person name="Bogema D.R."/>
        </authorList>
    </citation>
    <scope>NUCLEOTIDE SEQUENCE [LARGE SCALE GENOMIC DNA]</scope>
    <source>
        <strain evidence="2">ATCC PRA-205</strain>
    </source>
</reference>
<feature type="region of interest" description="Disordered" evidence="1">
    <location>
        <begin position="36"/>
        <end position="82"/>
    </location>
</feature>
<evidence type="ECO:0000256" key="1">
    <source>
        <dbReference type="SAM" id="MobiDB-lite"/>
    </source>
</evidence>
<gene>
    <name evidence="2" type="ORF">FOZ62_004070</name>
</gene>
<dbReference type="AlphaFoldDB" id="A0A7J6RP13"/>
<proteinExistence type="predicted"/>